<keyword evidence="2" id="KW-1185">Reference proteome</keyword>
<evidence type="ECO:0000313" key="2">
    <source>
        <dbReference type="Proteomes" id="UP001519307"/>
    </source>
</evidence>
<name>A0ABS4KU87_9CLOT</name>
<comment type="caution">
    <text evidence="1">The sequence shown here is derived from an EMBL/GenBank/DDBJ whole genome shotgun (WGS) entry which is preliminary data.</text>
</comment>
<reference evidence="1 2" key="1">
    <citation type="submission" date="2021-03" db="EMBL/GenBank/DDBJ databases">
        <title>Genomic Encyclopedia of Type Strains, Phase IV (KMG-IV): sequencing the most valuable type-strain genomes for metagenomic binning, comparative biology and taxonomic classification.</title>
        <authorList>
            <person name="Goeker M."/>
        </authorList>
    </citation>
    <scope>NUCLEOTIDE SEQUENCE [LARGE SCALE GENOMIC DNA]</scope>
    <source>
        <strain evidence="1 2">DSM 28783</strain>
    </source>
</reference>
<dbReference type="Proteomes" id="UP001519307">
    <property type="component" value="Unassembled WGS sequence"/>
</dbReference>
<gene>
    <name evidence="1" type="ORF">J2Z42_002320</name>
</gene>
<protein>
    <submittedName>
        <fullName evidence="1">Uncharacterized protein</fullName>
    </submittedName>
</protein>
<proteinExistence type="predicted"/>
<organism evidence="1 2">
    <name type="scientific">Clostridium algifaecis</name>
    <dbReference type="NCBI Taxonomy" id="1472040"/>
    <lineage>
        <taxon>Bacteria</taxon>
        <taxon>Bacillati</taxon>
        <taxon>Bacillota</taxon>
        <taxon>Clostridia</taxon>
        <taxon>Eubacteriales</taxon>
        <taxon>Clostridiaceae</taxon>
        <taxon>Clostridium</taxon>
    </lineage>
</organism>
<dbReference type="RefSeq" id="WP_209702879.1">
    <property type="nucleotide sequence ID" value="NZ_JAGGLM010000017.1"/>
</dbReference>
<dbReference type="EMBL" id="JAGGLM010000017">
    <property type="protein sequence ID" value="MBP2033616.1"/>
    <property type="molecule type" value="Genomic_DNA"/>
</dbReference>
<sequence length="140" mass="16372">MLSINNSIYGRNLIYSYKNIKNNLNNNYDYINKAITDKDTDDNNEEFNVHDSTFSQLIKEDRKLLKDGKITEDDYGCMMIHAFVSRICVRNGKIVYKSDSDYSQDWAYTFNEIQTSHKSAGLSIDDDEDERLQKIMKSLE</sequence>
<evidence type="ECO:0000313" key="1">
    <source>
        <dbReference type="EMBL" id="MBP2033616.1"/>
    </source>
</evidence>
<accession>A0ABS4KU87</accession>